<organism evidence="1 2">
    <name type="scientific">Nonomuraea mangrovi</name>
    <dbReference type="NCBI Taxonomy" id="2316207"/>
    <lineage>
        <taxon>Bacteria</taxon>
        <taxon>Bacillati</taxon>
        <taxon>Actinomycetota</taxon>
        <taxon>Actinomycetes</taxon>
        <taxon>Streptosporangiales</taxon>
        <taxon>Streptosporangiaceae</taxon>
        <taxon>Nonomuraea</taxon>
    </lineage>
</organism>
<dbReference type="RefSeq" id="WP_379582263.1">
    <property type="nucleotide sequence ID" value="NZ_JBHUFV010000095.1"/>
</dbReference>
<accession>A0ABW4TDE0</accession>
<dbReference type="EMBL" id="JBHUFV010000095">
    <property type="protein sequence ID" value="MFD1939721.1"/>
    <property type="molecule type" value="Genomic_DNA"/>
</dbReference>
<dbReference type="Proteomes" id="UP001597368">
    <property type="component" value="Unassembled WGS sequence"/>
</dbReference>
<protein>
    <recommendedName>
        <fullName evidence="3">LuxR family transcriptional regulator</fullName>
    </recommendedName>
</protein>
<sequence>MAWQWGLIAAELGRPGPESMLAELLPISDQLVTLGTGCVSWGSMHDVVAMLLRATGDVAGARLHARVAVETHRRLGLSHLERRSGTVLHQLDALCHRGRPTR</sequence>
<evidence type="ECO:0008006" key="3">
    <source>
        <dbReference type="Google" id="ProtNLM"/>
    </source>
</evidence>
<name>A0ABW4TDE0_9ACTN</name>
<reference evidence="2" key="1">
    <citation type="journal article" date="2019" name="Int. J. Syst. Evol. Microbiol.">
        <title>The Global Catalogue of Microorganisms (GCM) 10K type strain sequencing project: providing services to taxonomists for standard genome sequencing and annotation.</title>
        <authorList>
            <consortium name="The Broad Institute Genomics Platform"/>
            <consortium name="The Broad Institute Genome Sequencing Center for Infectious Disease"/>
            <person name="Wu L."/>
            <person name="Ma J."/>
        </authorList>
    </citation>
    <scope>NUCLEOTIDE SEQUENCE [LARGE SCALE GENOMIC DNA]</scope>
    <source>
        <strain evidence="2">ICMP 6774ER</strain>
    </source>
</reference>
<keyword evidence="2" id="KW-1185">Reference proteome</keyword>
<comment type="caution">
    <text evidence="1">The sequence shown here is derived from an EMBL/GenBank/DDBJ whole genome shotgun (WGS) entry which is preliminary data.</text>
</comment>
<evidence type="ECO:0000313" key="2">
    <source>
        <dbReference type="Proteomes" id="UP001597368"/>
    </source>
</evidence>
<proteinExistence type="predicted"/>
<gene>
    <name evidence="1" type="ORF">ACFSKW_50525</name>
</gene>
<evidence type="ECO:0000313" key="1">
    <source>
        <dbReference type="EMBL" id="MFD1939721.1"/>
    </source>
</evidence>